<dbReference type="GO" id="GO:0005524">
    <property type="term" value="F:ATP binding"/>
    <property type="evidence" value="ECO:0007669"/>
    <property type="project" value="UniProtKB-KW"/>
</dbReference>
<dbReference type="AlphaFoldDB" id="A0A381T1W3"/>
<evidence type="ECO:0000313" key="4">
    <source>
        <dbReference type="EMBL" id="SVA09739.1"/>
    </source>
</evidence>
<feature type="domain" description="UvrB interaction" evidence="3">
    <location>
        <begin position="146"/>
        <end position="232"/>
    </location>
</feature>
<dbReference type="Gene3D" id="3.30.2060.10">
    <property type="entry name" value="Penicillin-binding protein 1b domain"/>
    <property type="match status" value="1"/>
</dbReference>
<organism evidence="4">
    <name type="scientific">marine metagenome</name>
    <dbReference type="NCBI Taxonomy" id="408172"/>
    <lineage>
        <taxon>unclassified sequences</taxon>
        <taxon>metagenomes</taxon>
        <taxon>ecological metagenomes</taxon>
    </lineage>
</organism>
<evidence type="ECO:0000259" key="3">
    <source>
        <dbReference type="Pfam" id="PF17757"/>
    </source>
</evidence>
<dbReference type="InterPro" id="IPR041471">
    <property type="entry name" value="UvrB_inter"/>
</dbReference>
<keyword evidence="1" id="KW-0547">Nucleotide-binding</keyword>
<dbReference type="SUPFAM" id="SSF52540">
    <property type="entry name" value="P-loop containing nucleoside triphosphate hydrolases"/>
    <property type="match status" value="1"/>
</dbReference>
<dbReference type="Gene3D" id="3.40.50.11180">
    <property type="match status" value="1"/>
</dbReference>
<sequence>MGIYALTELLESAPIYRQLADSLRLNKALSSTQVIDEAVPFLLATLWRDLHTPLLIICPSGEYSRRLEERISAWTEGEGHPLRFGESEALPFERLVTDSETSQQRLSTLAEMTNPNNTSPLVIASATAICQGTIQRDIFDRSKHTLSLGDEVSSEELLMQWQQMGYTIEPTVTSPGEVARRGGILDIYPLGSESPYRIELWGDEIDSIRRFDPTTQKSLVQVKSVDVYPARETLPMMLNNEAIDRILGRVDLSDCSPSETERFNSEMDLLLEGHEIEDLNLYSGFFNQGSLLDYFPNDGVVAVYRPTDVSSAAWDTEERIQELRRTKEERGELPYNFPSNHVKWSKIESAVANRRRQLNVMPWGAEDLIVQDMHIMPFSSPPTYVSDIGALASDVRMFLETEGRIVASTSHSSRLGELLEEQDLSPNLPEDIEKIPEKGTITVIQPGSENIGDGFVLNLSGQRLMMLGDTEIFGMTKQRRSARQQSARREAFFEEISPGD</sequence>
<dbReference type="Pfam" id="PF17757">
    <property type="entry name" value="UvrB_inter"/>
    <property type="match status" value="1"/>
</dbReference>
<dbReference type="InterPro" id="IPR004807">
    <property type="entry name" value="UvrB"/>
</dbReference>
<protein>
    <recommendedName>
        <fullName evidence="3">UvrB interaction domain-containing protein</fullName>
    </recommendedName>
</protein>
<dbReference type="GO" id="GO:0003677">
    <property type="term" value="F:DNA binding"/>
    <property type="evidence" value="ECO:0007669"/>
    <property type="project" value="InterPro"/>
</dbReference>
<feature type="non-terminal residue" evidence="4">
    <location>
        <position position="500"/>
    </location>
</feature>
<dbReference type="InterPro" id="IPR027417">
    <property type="entry name" value="P-loop_NTPase"/>
</dbReference>
<dbReference type="EMBL" id="UINC01003846">
    <property type="protein sequence ID" value="SVA09739.1"/>
    <property type="molecule type" value="Genomic_DNA"/>
</dbReference>
<reference evidence="4" key="1">
    <citation type="submission" date="2018-05" db="EMBL/GenBank/DDBJ databases">
        <authorList>
            <person name="Lanie J.A."/>
            <person name="Ng W.-L."/>
            <person name="Kazmierczak K.M."/>
            <person name="Andrzejewski T.M."/>
            <person name="Davidsen T.M."/>
            <person name="Wayne K.J."/>
            <person name="Tettelin H."/>
            <person name="Glass J.I."/>
            <person name="Rusch D."/>
            <person name="Podicherti R."/>
            <person name="Tsui H.-C.T."/>
            <person name="Winkler M.E."/>
        </authorList>
    </citation>
    <scope>NUCLEOTIDE SEQUENCE</scope>
</reference>
<evidence type="ECO:0000256" key="1">
    <source>
        <dbReference type="ARBA" id="ARBA00022741"/>
    </source>
</evidence>
<dbReference type="PANTHER" id="PTHR24029">
    <property type="entry name" value="UVRABC SYSTEM PROTEIN B"/>
    <property type="match status" value="1"/>
</dbReference>
<dbReference type="GO" id="GO:0006289">
    <property type="term" value="P:nucleotide-excision repair"/>
    <property type="evidence" value="ECO:0007669"/>
    <property type="project" value="InterPro"/>
</dbReference>
<dbReference type="GO" id="GO:0016887">
    <property type="term" value="F:ATP hydrolysis activity"/>
    <property type="evidence" value="ECO:0007669"/>
    <property type="project" value="InterPro"/>
</dbReference>
<name>A0A381T1W3_9ZZZZ</name>
<accession>A0A381T1W3</accession>
<keyword evidence="2" id="KW-0067">ATP-binding</keyword>
<evidence type="ECO:0000256" key="2">
    <source>
        <dbReference type="ARBA" id="ARBA00022840"/>
    </source>
</evidence>
<gene>
    <name evidence="4" type="ORF">METZ01_LOCUS62593</name>
</gene>
<proteinExistence type="predicted"/>
<dbReference type="GO" id="GO:0009380">
    <property type="term" value="C:excinuclease repair complex"/>
    <property type="evidence" value="ECO:0007669"/>
    <property type="project" value="InterPro"/>
</dbReference>
<dbReference type="PANTHER" id="PTHR24029:SF1">
    <property type="entry name" value="TRANSCRIPTION-REPAIR-COUPLING FACTOR"/>
    <property type="match status" value="1"/>
</dbReference>